<feature type="region of interest" description="Disordered" evidence="1">
    <location>
        <begin position="33"/>
        <end position="60"/>
    </location>
</feature>
<dbReference type="EMBL" id="JAJOMB010000027">
    <property type="protein sequence ID" value="MCD5316115.1"/>
    <property type="molecule type" value="Genomic_DNA"/>
</dbReference>
<evidence type="ECO:0000313" key="4">
    <source>
        <dbReference type="Proteomes" id="UP001138997"/>
    </source>
</evidence>
<accession>A0A9X1NL58</accession>
<keyword evidence="2" id="KW-0472">Membrane</keyword>
<name>A0A9X1NL58_9ACTN</name>
<keyword evidence="2" id="KW-1133">Transmembrane helix</keyword>
<feature type="transmembrane region" description="Helical" evidence="2">
    <location>
        <begin position="6"/>
        <end position="23"/>
    </location>
</feature>
<reference evidence="3" key="1">
    <citation type="submission" date="2021-11" db="EMBL/GenBank/DDBJ databases">
        <title>Streptomyces corallinus and Kineosporia corallina sp. nov., two new coral-derived marine actinobacteria.</title>
        <authorList>
            <person name="Buangrab K."/>
            <person name="Sutthacheep M."/>
            <person name="Yeemin T."/>
            <person name="Harunari E."/>
            <person name="Igarashi Y."/>
            <person name="Sripreechasak P."/>
            <person name="Kanchanasin P."/>
            <person name="Tanasupawat S."/>
            <person name="Phongsopitanun W."/>
        </authorList>
    </citation>
    <scope>NUCLEOTIDE SEQUENCE</scope>
    <source>
        <strain evidence="3">JCM 31032</strain>
    </source>
</reference>
<gene>
    <name evidence="3" type="ORF">LR394_34985</name>
</gene>
<protein>
    <submittedName>
        <fullName evidence="3">Uncharacterized protein</fullName>
    </submittedName>
</protein>
<keyword evidence="2" id="KW-0812">Transmembrane</keyword>
<dbReference type="Proteomes" id="UP001138997">
    <property type="component" value="Unassembled WGS sequence"/>
</dbReference>
<evidence type="ECO:0000313" key="3">
    <source>
        <dbReference type="EMBL" id="MCD5316115.1"/>
    </source>
</evidence>
<evidence type="ECO:0000256" key="2">
    <source>
        <dbReference type="SAM" id="Phobius"/>
    </source>
</evidence>
<sequence>MIGVGGILGVLIVGLVLSLISVFDDAGMGAREHGMPISESGQTSDAEVGSPEISIGAGDGEFPSKAPIVLPASTAMGPHDVATGYPQSPEGAVAQLTAVVVAIHQGEHRQAEVVHRTWSVPGLVKGDRNAHGQSLGSVRDLLARASTGRPDTLMAAFARSRPPFEHDVCVLAAMGRDRFEAAVLHCRTMVWTDGHWVMGRVIGAESVYGVPRSLAQAERAGFRLIQGAAAPDSR</sequence>
<dbReference type="RefSeq" id="WP_231448969.1">
    <property type="nucleotide sequence ID" value="NZ_JAJOMB010000027.1"/>
</dbReference>
<proteinExistence type="predicted"/>
<comment type="caution">
    <text evidence="3">The sequence shown here is derived from an EMBL/GenBank/DDBJ whole genome shotgun (WGS) entry which is preliminary data.</text>
</comment>
<keyword evidence="4" id="KW-1185">Reference proteome</keyword>
<dbReference type="AlphaFoldDB" id="A0A9X1NL58"/>
<evidence type="ECO:0000256" key="1">
    <source>
        <dbReference type="SAM" id="MobiDB-lite"/>
    </source>
</evidence>
<organism evidence="3 4">
    <name type="scientific">Kineosporia babensis</name>
    <dbReference type="NCBI Taxonomy" id="499548"/>
    <lineage>
        <taxon>Bacteria</taxon>
        <taxon>Bacillati</taxon>
        <taxon>Actinomycetota</taxon>
        <taxon>Actinomycetes</taxon>
        <taxon>Kineosporiales</taxon>
        <taxon>Kineosporiaceae</taxon>
        <taxon>Kineosporia</taxon>
    </lineage>
</organism>